<dbReference type="OrthoDB" id="3830579at2759"/>
<organism evidence="1 2">
    <name type="scientific">Aspergillus fijiensis CBS 313.89</name>
    <dbReference type="NCBI Taxonomy" id="1448319"/>
    <lineage>
        <taxon>Eukaryota</taxon>
        <taxon>Fungi</taxon>
        <taxon>Dikarya</taxon>
        <taxon>Ascomycota</taxon>
        <taxon>Pezizomycotina</taxon>
        <taxon>Eurotiomycetes</taxon>
        <taxon>Eurotiomycetidae</taxon>
        <taxon>Eurotiales</taxon>
        <taxon>Aspergillaceae</taxon>
        <taxon>Aspergillus</taxon>
    </lineage>
</organism>
<keyword evidence="2" id="KW-1185">Reference proteome</keyword>
<dbReference type="VEuPathDB" id="FungiDB:BO72DRAFT_524717"/>
<reference evidence="1 2" key="1">
    <citation type="submission" date="2018-02" db="EMBL/GenBank/DDBJ databases">
        <title>The genomes of Aspergillus section Nigri reveals drivers in fungal speciation.</title>
        <authorList>
            <consortium name="DOE Joint Genome Institute"/>
            <person name="Vesth T.C."/>
            <person name="Nybo J."/>
            <person name="Theobald S."/>
            <person name="Brandl J."/>
            <person name="Frisvad J.C."/>
            <person name="Nielsen K.F."/>
            <person name="Lyhne E.K."/>
            <person name="Kogle M.E."/>
            <person name="Kuo A."/>
            <person name="Riley R."/>
            <person name="Clum A."/>
            <person name="Nolan M."/>
            <person name="Lipzen A."/>
            <person name="Salamov A."/>
            <person name="Henrissat B."/>
            <person name="Wiebenga A."/>
            <person name="De vries R.P."/>
            <person name="Grigoriev I.V."/>
            <person name="Mortensen U.H."/>
            <person name="Andersen M.R."/>
            <person name="Baker S.E."/>
        </authorList>
    </citation>
    <scope>NUCLEOTIDE SEQUENCE [LARGE SCALE GENOMIC DNA]</scope>
    <source>
        <strain evidence="1 2">CBS 313.89</strain>
    </source>
</reference>
<evidence type="ECO:0000313" key="2">
    <source>
        <dbReference type="Proteomes" id="UP000249789"/>
    </source>
</evidence>
<dbReference type="GeneID" id="63867235"/>
<proteinExistence type="predicted"/>
<evidence type="ECO:0008006" key="3">
    <source>
        <dbReference type="Google" id="ProtNLM"/>
    </source>
</evidence>
<gene>
    <name evidence="1" type="ORF">BO72DRAFT_524717</name>
</gene>
<sequence>MCVTEIGVMGVKPCLDVMNDDTPEGRILSKLYNYVVAAPGGPLRVYWGLEAEDPSYLWAFFDWDSLEAHHNFATTLGQEAVKDLPKILTRGGFTKHITATPSLPATLQSAVTQVILTYFASDRLPTVTDAAIAHLEDWQENDIEILAGVQALSYGWGVEKDFPVRGGSPDQRASIFLSVFGFNDVAAQRTFRESLALEKLLGRIRGTEGFVKLEVFSVYFRSTSRNNEGDSRKM</sequence>
<protein>
    <recommendedName>
        <fullName evidence="3">ABM domain-containing protein</fullName>
    </recommendedName>
</protein>
<evidence type="ECO:0000313" key="1">
    <source>
        <dbReference type="EMBL" id="RAK81297.1"/>
    </source>
</evidence>
<dbReference type="AlphaFoldDB" id="A0A8G1RYY6"/>
<dbReference type="Proteomes" id="UP000249789">
    <property type="component" value="Unassembled WGS sequence"/>
</dbReference>
<dbReference type="EMBL" id="KZ824626">
    <property type="protein sequence ID" value="RAK81297.1"/>
    <property type="molecule type" value="Genomic_DNA"/>
</dbReference>
<name>A0A8G1RYY6_9EURO</name>
<dbReference type="Gene3D" id="3.30.70.100">
    <property type="match status" value="1"/>
</dbReference>
<dbReference type="RefSeq" id="XP_040805307.1">
    <property type="nucleotide sequence ID" value="XM_040949900.1"/>
</dbReference>
<accession>A0A8G1RYY6</accession>